<dbReference type="PANTHER" id="PTHR23131">
    <property type="entry name" value="ENDORIBONUCLEASE LACTB2"/>
    <property type="match status" value="1"/>
</dbReference>
<sequence>MSRIPPASLFRRGGLFGQGVPRAIAWRLAGTSVLRHLGALTGERMAWMHEIDGMGTERATCVLAPNPSAMTLDGTNTWVVAEPDAAEVVVIDPGPKDLKHLRRVARKIEESGRRVGLIVLTHGHPDHAAGAGKFAELTGTRQVRALDPRHRLGEEGLTEGQVITVGGLELHVMETPGHSHDSLTFWLPADGAVLTGDTVLGYGTTVVEGRLGDYLGSLERLRRFSEETGAQVILPGHGPSLDDPIGALDGYLTHRRQRLAQVEAAVEAGARTAREVVERVYADVDRSLWPAAEWSVQAQLDYLKDVGRLPS</sequence>
<dbReference type="Gene3D" id="1.10.10.10">
    <property type="entry name" value="Winged helix-like DNA-binding domain superfamily/Winged helix DNA-binding domain"/>
    <property type="match status" value="1"/>
</dbReference>
<dbReference type="InterPro" id="IPR041516">
    <property type="entry name" value="LACTB2_WH"/>
</dbReference>
<dbReference type="PANTHER" id="PTHR23131:SF0">
    <property type="entry name" value="ENDORIBONUCLEASE LACTB2"/>
    <property type="match status" value="1"/>
</dbReference>
<dbReference type="Gene3D" id="3.60.15.10">
    <property type="entry name" value="Ribonuclease Z/Hydroxyacylglutathione hydrolase-like"/>
    <property type="match status" value="1"/>
</dbReference>
<dbReference type="EMBL" id="FNVO01000038">
    <property type="protein sequence ID" value="SEG93288.1"/>
    <property type="molecule type" value="Genomic_DNA"/>
</dbReference>
<gene>
    <name evidence="2" type="ORF">SAMN04489712_1389</name>
</gene>
<dbReference type="Proteomes" id="UP000236723">
    <property type="component" value="Unassembled WGS sequence"/>
</dbReference>
<dbReference type="InterPro" id="IPR001279">
    <property type="entry name" value="Metallo-B-lactamas"/>
</dbReference>
<name>A0A1H6E672_9ACTN</name>
<proteinExistence type="predicted"/>
<organism evidence="2 3">
    <name type="scientific">Thermomonospora echinospora</name>
    <dbReference type="NCBI Taxonomy" id="1992"/>
    <lineage>
        <taxon>Bacteria</taxon>
        <taxon>Bacillati</taxon>
        <taxon>Actinomycetota</taxon>
        <taxon>Actinomycetes</taxon>
        <taxon>Streptosporangiales</taxon>
        <taxon>Thermomonosporaceae</taxon>
        <taxon>Thermomonospora</taxon>
    </lineage>
</organism>
<dbReference type="Pfam" id="PF00753">
    <property type="entry name" value="Lactamase_B"/>
    <property type="match status" value="1"/>
</dbReference>
<evidence type="ECO:0000259" key="1">
    <source>
        <dbReference type="SMART" id="SM00849"/>
    </source>
</evidence>
<dbReference type="AlphaFoldDB" id="A0A1H6E672"/>
<dbReference type="Pfam" id="PF17778">
    <property type="entry name" value="WHD_BLACT"/>
    <property type="match status" value="1"/>
</dbReference>
<evidence type="ECO:0000313" key="2">
    <source>
        <dbReference type="EMBL" id="SEG93288.1"/>
    </source>
</evidence>
<reference evidence="3" key="1">
    <citation type="submission" date="2016-10" db="EMBL/GenBank/DDBJ databases">
        <authorList>
            <person name="Varghese N."/>
            <person name="Submissions S."/>
        </authorList>
    </citation>
    <scope>NUCLEOTIDE SEQUENCE [LARGE SCALE GENOMIC DNA]</scope>
    <source>
        <strain evidence="3">DSM 43163</strain>
    </source>
</reference>
<keyword evidence="3" id="KW-1185">Reference proteome</keyword>
<dbReference type="CDD" id="cd16278">
    <property type="entry name" value="metallo-hydrolase-like_MBL-fold"/>
    <property type="match status" value="1"/>
</dbReference>
<dbReference type="SMART" id="SM00849">
    <property type="entry name" value="Lactamase_B"/>
    <property type="match status" value="1"/>
</dbReference>
<dbReference type="InterPro" id="IPR050662">
    <property type="entry name" value="Sec-metab_biosynth-thioest"/>
</dbReference>
<dbReference type="InterPro" id="IPR036388">
    <property type="entry name" value="WH-like_DNA-bd_sf"/>
</dbReference>
<dbReference type="InterPro" id="IPR036866">
    <property type="entry name" value="RibonucZ/Hydroxyglut_hydro"/>
</dbReference>
<evidence type="ECO:0000313" key="3">
    <source>
        <dbReference type="Proteomes" id="UP000236723"/>
    </source>
</evidence>
<accession>A0A1H6E672</accession>
<feature type="domain" description="Metallo-beta-lactamase" evidence="1">
    <location>
        <begin position="74"/>
        <end position="237"/>
    </location>
</feature>
<dbReference type="SUPFAM" id="SSF56281">
    <property type="entry name" value="Metallo-hydrolase/oxidoreductase"/>
    <property type="match status" value="1"/>
</dbReference>
<protein>
    <submittedName>
        <fullName evidence="2">Glyoxylase, beta-lactamase superfamily II</fullName>
    </submittedName>
</protein>